<dbReference type="PANTHER" id="PTHR42865">
    <property type="entry name" value="PROTON/GLUTAMATE-ASPARTATE SYMPORTER"/>
    <property type="match status" value="1"/>
</dbReference>
<dbReference type="PRINTS" id="PR00173">
    <property type="entry name" value="EDTRNSPORT"/>
</dbReference>
<reference evidence="9 10" key="1">
    <citation type="submission" date="2021-04" db="EMBL/GenBank/DDBJ databases">
        <authorList>
            <person name="Ivanova A."/>
        </authorList>
    </citation>
    <scope>NUCLEOTIDE SEQUENCE [LARGE SCALE GENOMIC DNA]</scope>
    <source>
        <strain evidence="9 10">G18</strain>
    </source>
</reference>
<dbReference type="Pfam" id="PF00375">
    <property type="entry name" value="SDF"/>
    <property type="match status" value="1"/>
</dbReference>
<dbReference type="InterPro" id="IPR036458">
    <property type="entry name" value="Na:dicarbo_symporter_sf"/>
</dbReference>
<keyword evidence="6 8" id="KW-0472">Membrane</keyword>
<dbReference type="InterPro" id="IPR001991">
    <property type="entry name" value="Na-dicarboxylate_symporter"/>
</dbReference>
<comment type="subcellular location">
    <subcellularLocation>
        <location evidence="1">Cell membrane</location>
        <topology evidence="1">Multi-pass membrane protein</topology>
    </subcellularLocation>
</comment>
<evidence type="ECO:0000256" key="5">
    <source>
        <dbReference type="ARBA" id="ARBA00022989"/>
    </source>
</evidence>
<comment type="caution">
    <text evidence="9">The sequence shown here is derived from an EMBL/GenBank/DDBJ whole genome shotgun (WGS) entry which is preliminary data.</text>
</comment>
<feature type="transmembrane region" description="Helical" evidence="8">
    <location>
        <begin position="238"/>
        <end position="263"/>
    </location>
</feature>
<keyword evidence="3" id="KW-1003">Cell membrane</keyword>
<feature type="transmembrane region" description="Helical" evidence="8">
    <location>
        <begin position="353"/>
        <end position="370"/>
    </location>
</feature>
<evidence type="ECO:0000256" key="2">
    <source>
        <dbReference type="ARBA" id="ARBA00022448"/>
    </source>
</evidence>
<dbReference type="RefSeq" id="WP_210656203.1">
    <property type="nucleotide sequence ID" value="NZ_JAGKQQ010000001.1"/>
</dbReference>
<proteinExistence type="predicted"/>
<evidence type="ECO:0000256" key="8">
    <source>
        <dbReference type="SAM" id="Phobius"/>
    </source>
</evidence>
<keyword evidence="5 8" id="KW-1133">Transmembrane helix</keyword>
<feature type="region of interest" description="Disordered" evidence="7">
    <location>
        <begin position="428"/>
        <end position="447"/>
    </location>
</feature>
<name>A0ABS5BUA0_9BACT</name>
<organism evidence="9 10">
    <name type="scientific">Gemmata palustris</name>
    <dbReference type="NCBI Taxonomy" id="2822762"/>
    <lineage>
        <taxon>Bacteria</taxon>
        <taxon>Pseudomonadati</taxon>
        <taxon>Planctomycetota</taxon>
        <taxon>Planctomycetia</taxon>
        <taxon>Gemmatales</taxon>
        <taxon>Gemmataceae</taxon>
        <taxon>Gemmata</taxon>
    </lineage>
</organism>
<dbReference type="Gene3D" id="1.10.3860.10">
    <property type="entry name" value="Sodium:dicarboxylate symporter"/>
    <property type="match status" value="1"/>
</dbReference>
<gene>
    <name evidence="9" type="ORF">J8F10_18735</name>
</gene>
<evidence type="ECO:0000256" key="7">
    <source>
        <dbReference type="SAM" id="MobiDB-lite"/>
    </source>
</evidence>
<sequence length="447" mass="46679">MAAAQSVPHTRILLGLVGGAVLGCAVNALKAEGTIDAALVAGVIKYVTKPVGDVFLNLLFMAIIPLVFASLAVGVTRLGGGQNVGRVGLKTVSYFLVTTACAAAIGLSLVNAVRPGDQIPEEKKKELLAEYSKEADKKLDKKEGDEGFGINTFVKIVPRYPLKAFVENDMLAVIFTALIVGIALTRMAPDRAKLMIDLLEGVNFIADFILRLAMAIAPYAVFCLIFTTTAALGYKVLVALAAFVFTVLGGLTLHLCVVLPLLVKFLGGMSPLEFFKRARGTMVTAFSTSSSSATLPTAMQCAEEELGVPPSVSRFVLPLSASMNHNGTALFESVTVLFLAQAFGVDLNFGQQLVVLVLCILTATGMAGVPGGSLPLIGLILVQVSVPAGAIALVLGVDRILDMCRTMVNVTADLTTAVFVARSEPAIDAPPTPAEKAADVSSANAPE</sequence>
<keyword evidence="2" id="KW-0813">Transport</keyword>
<dbReference type="Proteomes" id="UP000676565">
    <property type="component" value="Unassembled WGS sequence"/>
</dbReference>
<evidence type="ECO:0000313" key="9">
    <source>
        <dbReference type="EMBL" id="MBP3957286.1"/>
    </source>
</evidence>
<dbReference type="PANTHER" id="PTHR42865:SF7">
    <property type="entry name" value="PROTON_GLUTAMATE-ASPARTATE SYMPORTER"/>
    <property type="match status" value="1"/>
</dbReference>
<keyword evidence="4 8" id="KW-0812">Transmembrane</keyword>
<feature type="transmembrane region" description="Helical" evidence="8">
    <location>
        <begin position="170"/>
        <end position="188"/>
    </location>
</feature>
<evidence type="ECO:0000256" key="6">
    <source>
        <dbReference type="ARBA" id="ARBA00023136"/>
    </source>
</evidence>
<evidence type="ECO:0000313" key="10">
    <source>
        <dbReference type="Proteomes" id="UP000676565"/>
    </source>
</evidence>
<accession>A0ABS5BUA0</accession>
<keyword evidence="10" id="KW-1185">Reference proteome</keyword>
<feature type="transmembrane region" description="Helical" evidence="8">
    <location>
        <begin position="376"/>
        <end position="397"/>
    </location>
</feature>
<protein>
    <submittedName>
        <fullName evidence="9">Dicarboxylate/amino acid:cation symporter</fullName>
    </submittedName>
</protein>
<feature type="transmembrane region" description="Helical" evidence="8">
    <location>
        <begin position="55"/>
        <end position="80"/>
    </location>
</feature>
<feature type="transmembrane region" description="Helical" evidence="8">
    <location>
        <begin position="92"/>
        <end position="113"/>
    </location>
</feature>
<evidence type="ECO:0000256" key="4">
    <source>
        <dbReference type="ARBA" id="ARBA00022692"/>
    </source>
</evidence>
<dbReference type="EMBL" id="JAGKQQ010000001">
    <property type="protein sequence ID" value="MBP3957286.1"/>
    <property type="molecule type" value="Genomic_DNA"/>
</dbReference>
<evidence type="ECO:0000256" key="1">
    <source>
        <dbReference type="ARBA" id="ARBA00004651"/>
    </source>
</evidence>
<dbReference type="SUPFAM" id="SSF118215">
    <property type="entry name" value="Proton glutamate symport protein"/>
    <property type="match status" value="1"/>
</dbReference>
<feature type="transmembrane region" description="Helical" evidence="8">
    <location>
        <begin position="208"/>
        <end position="232"/>
    </location>
</feature>
<evidence type="ECO:0000256" key="3">
    <source>
        <dbReference type="ARBA" id="ARBA00022475"/>
    </source>
</evidence>